<evidence type="ECO:0000313" key="9">
    <source>
        <dbReference type="EMBL" id="GFR42449.1"/>
    </source>
</evidence>
<dbReference type="AlphaFoldDB" id="A0AAD3DIG0"/>
<evidence type="ECO:0000256" key="1">
    <source>
        <dbReference type="ARBA" id="ARBA00012156"/>
    </source>
</evidence>
<feature type="compositionally biased region" description="Low complexity" evidence="7">
    <location>
        <begin position="426"/>
        <end position="461"/>
    </location>
</feature>
<dbReference type="Gene3D" id="3.30.420.40">
    <property type="match status" value="4"/>
</dbReference>
<feature type="compositionally biased region" description="Low complexity" evidence="7">
    <location>
        <begin position="799"/>
        <end position="818"/>
    </location>
</feature>
<evidence type="ECO:0000256" key="3">
    <source>
        <dbReference type="ARBA" id="ARBA00022694"/>
    </source>
</evidence>
<evidence type="ECO:0000256" key="6">
    <source>
        <dbReference type="ARBA" id="ARBA00048117"/>
    </source>
</evidence>
<evidence type="ECO:0000256" key="7">
    <source>
        <dbReference type="SAM" id="MobiDB-lite"/>
    </source>
</evidence>
<keyword evidence="10" id="KW-1185">Reference proteome</keyword>
<dbReference type="InterPro" id="IPR022450">
    <property type="entry name" value="TsaD"/>
</dbReference>
<dbReference type="Pfam" id="PF00814">
    <property type="entry name" value="TsaD"/>
    <property type="match status" value="3"/>
</dbReference>
<dbReference type="FunFam" id="3.30.420.40:FF:000012">
    <property type="entry name" value="tRNA N6-adenosine threonylcarbamoyltransferase"/>
    <property type="match status" value="1"/>
</dbReference>
<feature type="compositionally biased region" description="Polar residues" evidence="7">
    <location>
        <begin position="388"/>
        <end position="402"/>
    </location>
</feature>
<gene>
    <name evidence="9" type="ORF">Agub_g3356</name>
</gene>
<feature type="region of interest" description="Disordered" evidence="7">
    <location>
        <begin position="371"/>
        <end position="461"/>
    </location>
</feature>
<dbReference type="PRINTS" id="PR00789">
    <property type="entry name" value="OSIALOPTASE"/>
</dbReference>
<feature type="domain" description="Gcp-like" evidence="8">
    <location>
        <begin position="496"/>
        <end position="649"/>
    </location>
</feature>
<feature type="compositionally biased region" description="Low complexity" evidence="7">
    <location>
        <begin position="159"/>
        <end position="169"/>
    </location>
</feature>
<protein>
    <recommendedName>
        <fullName evidence="1">N(6)-L-threonylcarbamoyladenine synthase</fullName>
        <ecNumber evidence="1">2.3.1.234</ecNumber>
    </recommendedName>
</protein>
<feature type="compositionally biased region" description="Low complexity" evidence="7">
    <location>
        <begin position="654"/>
        <end position="712"/>
    </location>
</feature>
<keyword evidence="5" id="KW-0012">Acyltransferase</keyword>
<keyword evidence="3" id="KW-0819">tRNA processing</keyword>
<feature type="domain" description="Gcp-like" evidence="8">
    <location>
        <begin position="710"/>
        <end position="762"/>
    </location>
</feature>
<dbReference type="Proteomes" id="UP001054857">
    <property type="component" value="Unassembled WGS sequence"/>
</dbReference>
<dbReference type="CDD" id="cd24134">
    <property type="entry name" value="ASKHA_NBD_OSGEPL1_QRI7_euk"/>
    <property type="match status" value="1"/>
</dbReference>
<feature type="compositionally biased region" description="Polar residues" evidence="7">
    <location>
        <begin position="170"/>
        <end position="179"/>
    </location>
</feature>
<proteinExistence type="inferred from homology"/>
<dbReference type="InterPro" id="IPR000905">
    <property type="entry name" value="Gcp-like_dom"/>
</dbReference>
<dbReference type="PANTHER" id="PTHR11735">
    <property type="entry name" value="TRNA N6-ADENOSINE THREONYLCARBAMOYLTRANSFERASE"/>
    <property type="match status" value="1"/>
</dbReference>
<reference evidence="9 10" key="1">
    <citation type="journal article" date="2021" name="Sci. Rep.">
        <title>Genome sequencing of the multicellular alga Astrephomene provides insights into convergent evolution of germ-soma differentiation.</title>
        <authorList>
            <person name="Yamashita S."/>
            <person name="Yamamoto K."/>
            <person name="Matsuzaki R."/>
            <person name="Suzuki S."/>
            <person name="Yamaguchi H."/>
            <person name="Hirooka S."/>
            <person name="Minakuchi Y."/>
            <person name="Miyagishima S."/>
            <person name="Kawachi M."/>
            <person name="Toyoda A."/>
            <person name="Nozaki H."/>
        </authorList>
    </citation>
    <scope>NUCLEOTIDE SEQUENCE [LARGE SCALE GENOMIC DNA]</scope>
    <source>
        <strain evidence="9 10">NIES-4017</strain>
    </source>
</reference>
<dbReference type="SUPFAM" id="SSF53067">
    <property type="entry name" value="Actin-like ATPase domain"/>
    <property type="match status" value="2"/>
</dbReference>
<organism evidence="9 10">
    <name type="scientific">Astrephomene gubernaculifera</name>
    <dbReference type="NCBI Taxonomy" id="47775"/>
    <lineage>
        <taxon>Eukaryota</taxon>
        <taxon>Viridiplantae</taxon>
        <taxon>Chlorophyta</taxon>
        <taxon>core chlorophytes</taxon>
        <taxon>Chlorophyceae</taxon>
        <taxon>CS clade</taxon>
        <taxon>Chlamydomonadales</taxon>
        <taxon>Astrephomenaceae</taxon>
        <taxon>Astrephomene</taxon>
    </lineage>
</organism>
<dbReference type="InterPro" id="IPR043129">
    <property type="entry name" value="ATPase_NBD"/>
</dbReference>
<evidence type="ECO:0000259" key="8">
    <source>
        <dbReference type="Pfam" id="PF00814"/>
    </source>
</evidence>
<feature type="region of interest" description="Disordered" evidence="7">
    <location>
        <begin position="159"/>
        <end position="190"/>
    </location>
</feature>
<comment type="catalytic activity">
    <reaction evidence="6">
        <text>L-threonylcarbamoyladenylate + adenosine(37) in tRNA = N(6)-L-threonylcarbamoyladenosine(37) in tRNA + AMP + H(+)</text>
        <dbReference type="Rhea" id="RHEA:37059"/>
        <dbReference type="Rhea" id="RHEA-COMP:10162"/>
        <dbReference type="Rhea" id="RHEA-COMP:10163"/>
        <dbReference type="ChEBI" id="CHEBI:15378"/>
        <dbReference type="ChEBI" id="CHEBI:73682"/>
        <dbReference type="ChEBI" id="CHEBI:74411"/>
        <dbReference type="ChEBI" id="CHEBI:74418"/>
        <dbReference type="ChEBI" id="CHEBI:456215"/>
        <dbReference type="EC" id="2.3.1.234"/>
    </reaction>
</comment>
<keyword evidence="2" id="KW-0808">Transferase</keyword>
<evidence type="ECO:0000256" key="5">
    <source>
        <dbReference type="ARBA" id="ARBA00023315"/>
    </source>
</evidence>
<keyword evidence="4" id="KW-0479">Metal-binding</keyword>
<sequence>MQGHTAAVGCPTRRLGFTIAHHRTERTGLALASQCLRGFPSLPGNMPVAVSVPGSGSPCHHALPLRPLLVANASVRATSTLTSGSASNTASTTAFPASIFASLCPNRHPVRPMGPSASLAPSRSLATAVHASAVPSLASGSYSTAAAACYTPAASASAPVAAGTPASSPQQQACTQDTSQAGAGRRRQQRPAAVVLGIESSCDDTGVAVVTSEGRVLGEAIATQADVHAPWGGVVPTLARDAHAAAIDRTVAAALAAAGLQPQQLSAIAVTQGPGLGLCLRVGVSKARDLARKYGIPLVSVHHMEAHALVARLPPAAAEAAAPAVRLAAATAPDQPSSSSTSEPQQMVLRLLEQPQQDAVQQQQQQQQQQLAQRQEEQESQQRQLSEACQQEQQDGGLSQTAELVHQQEQQQQQQQPCLPAHQGHQQQATPNQNTATETPSSFQSNGVNSSTNSSSSIPNTVNSSAVQAHAVVRPNSAAVQVDAAAVLGDVGAATAGLPFPFLCLLVSGGHNLLVLVRGVGSYVQLGTTLDDALGEAYDKVARLMELELRPHGGAALEALARDGDPKAYNFPVPMRKHATCDFSFAGLKTSTRLAIERELAPPASQHLTPQQLHQVRANIAASFQSVAVRHLLDRTRRGVAWARELLTAEHTRQQQQQQQQAGQPQQQAGQEQAEQQPQQPELHQQLEQPQAEHQQPQQPQAEQQPQQQAAPRQLGHLVVAGGVACNRVVRDSLQQLADAEGLQLVLPPTRWCTDNGVMVAWAGMERLARGWAEPPPPPLPLPLPRQAPSATPTACEDGAASAEAGTASTEPAAGSGAPVSDLAAATVAAAAIAAVREAEEEWIELKPRWPLTSELHPRSAAAQGEQRRSMKKVRLAVPLSDLA</sequence>
<dbReference type="PANTHER" id="PTHR11735:SF6">
    <property type="entry name" value="TRNA N6-ADENOSINE THREONYLCARBAMOYLTRANSFERASE, MITOCHONDRIAL"/>
    <property type="match status" value="1"/>
</dbReference>
<comment type="caution">
    <text evidence="9">The sequence shown here is derived from an EMBL/GenBank/DDBJ whole genome shotgun (WGS) entry which is preliminary data.</text>
</comment>
<dbReference type="EMBL" id="BMAR01000003">
    <property type="protein sequence ID" value="GFR42449.1"/>
    <property type="molecule type" value="Genomic_DNA"/>
</dbReference>
<dbReference type="GO" id="GO:0002949">
    <property type="term" value="P:tRNA threonylcarbamoyladenosine modification"/>
    <property type="evidence" value="ECO:0007669"/>
    <property type="project" value="InterPro"/>
</dbReference>
<feature type="compositionally biased region" description="Low complexity" evidence="7">
    <location>
        <begin position="407"/>
        <end position="416"/>
    </location>
</feature>
<accession>A0AAD3DIG0</accession>
<feature type="region of interest" description="Disordered" evidence="7">
    <location>
        <begin position="854"/>
        <end position="873"/>
    </location>
</feature>
<evidence type="ECO:0000256" key="4">
    <source>
        <dbReference type="ARBA" id="ARBA00022723"/>
    </source>
</evidence>
<feature type="region of interest" description="Disordered" evidence="7">
    <location>
        <begin position="652"/>
        <end position="712"/>
    </location>
</feature>
<evidence type="ECO:0000313" key="10">
    <source>
        <dbReference type="Proteomes" id="UP001054857"/>
    </source>
</evidence>
<feature type="compositionally biased region" description="Pro residues" evidence="7">
    <location>
        <begin position="774"/>
        <end position="786"/>
    </location>
</feature>
<evidence type="ECO:0000256" key="2">
    <source>
        <dbReference type="ARBA" id="ARBA00022679"/>
    </source>
</evidence>
<dbReference type="GO" id="GO:0046872">
    <property type="term" value="F:metal ion binding"/>
    <property type="evidence" value="ECO:0007669"/>
    <property type="project" value="UniProtKB-KW"/>
</dbReference>
<dbReference type="GO" id="GO:0005739">
    <property type="term" value="C:mitochondrion"/>
    <property type="evidence" value="ECO:0007669"/>
    <property type="project" value="TreeGrafter"/>
</dbReference>
<dbReference type="GO" id="GO:0061711">
    <property type="term" value="F:tRNA N(6)-L-threonylcarbamoyladenine synthase activity"/>
    <property type="evidence" value="ECO:0007669"/>
    <property type="project" value="UniProtKB-EC"/>
</dbReference>
<dbReference type="EC" id="2.3.1.234" evidence="1"/>
<feature type="domain" description="Gcp-like" evidence="8">
    <location>
        <begin position="216"/>
        <end position="325"/>
    </location>
</feature>
<feature type="region of interest" description="Disordered" evidence="7">
    <location>
        <begin position="773"/>
        <end position="818"/>
    </location>
</feature>
<dbReference type="InterPro" id="IPR017861">
    <property type="entry name" value="KAE1/TsaD"/>
</dbReference>
<name>A0AAD3DIG0_9CHLO</name>
<feature type="non-terminal residue" evidence="9">
    <location>
        <position position="1"/>
    </location>
</feature>
<dbReference type="HAMAP" id="MF_01445">
    <property type="entry name" value="TsaD"/>
    <property type="match status" value="1"/>
</dbReference>